<evidence type="ECO:0000313" key="2">
    <source>
        <dbReference type="Proteomes" id="UP000250443"/>
    </source>
</evidence>
<dbReference type="RefSeq" id="WP_112297535.1">
    <property type="nucleotide sequence ID" value="NZ_UAUF01000007.1"/>
</dbReference>
<proteinExistence type="predicted"/>
<dbReference type="Proteomes" id="UP000250443">
    <property type="component" value="Unassembled WGS sequence"/>
</dbReference>
<gene>
    <name evidence="1" type="ORF">NCTC11842_00627</name>
</gene>
<reference evidence="1 2" key="1">
    <citation type="submission" date="2018-06" db="EMBL/GenBank/DDBJ databases">
        <authorList>
            <consortium name="Pathogen Informatics"/>
            <person name="Doyle S."/>
        </authorList>
    </citation>
    <scope>NUCLEOTIDE SEQUENCE [LARGE SCALE GENOMIC DNA]</scope>
    <source>
        <strain evidence="1 2">NCTC11842</strain>
    </source>
</reference>
<sequence length="168" mass="19324">MDETEVNQVSTSLPASAELTEFYAVYSELEDRLLINIEPSLWHFSYEDAVKFLSLADARIAARRRSSSLAIPVRITLNQSEWHMEPLPLKDLPAGGSWIIEIEDLEYPERRYYLMKGGRLPKLSMQIEDAKPYKTEQAAIKAEADINQGKRFRARRRQLTAQVVPLFP</sequence>
<dbReference type="AlphaFoldDB" id="A0A2X2C567"/>
<dbReference type="EMBL" id="UAUF01000007">
    <property type="protein sequence ID" value="SPZ02468.1"/>
    <property type="molecule type" value="Genomic_DNA"/>
</dbReference>
<accession>A0A2X2C567</accession>
<name>A0A2X2C567_PSELU</name>
<protein>
    <submittedName>
        <fullName evidence="1">Uncharacterized protein</fullName>
    </submittedName>
</protein>
<evidence type="ECO:0000313" key="1">
    <source>
        <dbReference type="EMBL" id="SPZ02468.1"/>
    </source>
</evidence>
<organism evidence="1 2">
    <name type="scientific">Pseudomonas luteola</name>
    <dbReference type="NCBI Taxonomy" id="47886"/>
    <lineage>
        <taxon>Bacteria</taxon>
        <taxon>Pseudomonadati</taxon>
        <taxon>Pseudomonadota</taxon>
        <taxon>Gammaproteobacteria</taxon>
        <taxon>Pseudomonadales</taxon>
        <taxon>Pseudomonadaceae</taxon>
        <taxon>Pseudomonas</taxon>
    </lineage>
</organism>